<dbReference type="Proteomes" id="UP000887574">
    <property type="component" value="Unplaced"/>
</dbReference>
<organism evidence="1 2">
    <name type="scientific">Ditylenchus dipsaci</name>
    <dbReference type="NCBI Taxonomy" id="166011"/>
    <lineage>
        <taxon>Eukaryota</taxon>
        <taxon>Metazoa</taxon>
        <taxon>Ecdysozoa</taxon>
        <taxon>Nematoda</taxon>
        <taxon>Chromadorea</taxon>
        <taxon>Rhabditida</taxon>
        <taxon>Tylenchina</taxon>
        <taxon>Tylenchomorpha</taxon>
        <taxon>Sphaerularioidea</taxon>
        <taxon>Anguinidae</taxon>
        <taxon>Anguininae</taxon>
        <taxon>Ditylenchus</taxon>
    </lineage>
</organism>
<sequence length="99" mass="11409">MQFVALVLGSEPRKNRSSNRYYDQDPSDDAYDQDLVVSDELVKLCNFFNGFDCVVNSCLYPSTTRPRILLIASLARVSNKDFWLSMNGFCLLNYWRPLA</sequence>
<name>A0A915ETM7_9BILA</name>
<dbReference type="WBParaSite" id="jg8849">
    <property type="protein sequence ID" value="jg8849"/>
    <property type="gene ID" value="jg8849"/>
</dbReference>
<keyword evidence="1" id="KW-1185">Reference proteome</keyword>
<proteinExistence type="predicted"/>
<dbReference type="AlphaFoldDB" id="A0A915ETM7"/>
<evidence type="ECO:0000313" key="1">
    <source>
        <dbReference type="Proteomes" id="UP000887574"/>
    </source>
</evidence>
<accession>A0A915ETM7</accession>
<evidence type="ECO:0000313" key="2">
    <source>
        <dbReference type="WBParaSite" id="jg8849"/>
    </source>
</evidence>
<reference evidence="2" key="1">
    <citation type="submission" date="2022-11" db="UniProtKB">
        <authorList>
            <consortium name="WormBaseParasite"/>
        </authorList>
    </citation>
    <scope>IDENTIFICATION</scope>
</reference>
<protein>
    <submittedName>
        <fullName evidence="2">Uncharacterized protein</fullName>
    </submittedName>
</protein>